<evidence type="ECO:0000256" key="3">
    <source>
        <dbReference type="ARBA" id="ARBA00023004"/>
    </source>
</evidence>
<keyword evidence="6" id="KW-0472">Membrane</keyword>
<feature type="compositionally biased region" description="Basic and acidic residues" evidence="5">
    <location>
        <begin position="61"/>
        <end position="79"/>
    </location>
</feature>
<dbReference type="InterPro" id="IPR040869">
    <property type="entry name" value="CNP_C"/>
</dbReference>
<dbReference type="EMBL" id="PGET01000001">
    <property type="protein sequence ID" value="PJJ27531.1"/>
    <property type="molecule type" value="Genomic_DNA"/>
</dbReference>
<dbReference type="Gene3D" id="3.60.21.10">
    <property type="match status" value="1"/>
</dbReference>
<keyword evidence="6" id="KW-0812">Transmembrane</keyword>
<evidence type="ECO:0000256" key="1">
    <source>
        <dbReference type="ARBA" id="ARBA00022723"/>
    </source>
</evidence>
<name>A0A2M8Z267_9FIRM</name>
<reference evidence="9 10" key="1">
    <citation type="submission" date="2017-11" db="EMBL/GenBank/DDBJ databases">
        <title>Understudied soil microbes with underappreciated capabilities: Untangling the Clostridium saccharolyticum group.</title>
        <authorList>
            <person name="Leschine S."/>
        </authorList>
    </citation>
    <scope>NUCLEOTIDE SEQUENCE [LARGE SCALE GENOMIC DNA]</scope>
    <source>
        <strain evidence="9 10">18A</strain>
    </source>
</reference>
<keyword evidence="1" id="KW-0479">Metal-binding</keyword>
<comment type="similarity">
    <text evidence="4">Belongs to the cyclic nucleotide phosphodiesterase class-III family.</text>
</comment>
<keyword evidence="3" id="KW-0408">Iron</keyword>
<dbReference type="AlphaFoldDB" id="A0A2M8Z267"/>
<feature type="domain" description="Calcineurin-like phosphoesterase" evidence="7">
    <location>
        <begin position="121"/>
        <end position="357"/>
    </location>
</feature>
<evidence type="ECO:0000313" key="9">
    <source>
        <dbReference type="EMBL" id="PJJ27531.1"/>
    </source>
</evidence>
<dbReference type="PANTHER" id="PTHR42988:SF2">
    <property type="entry name" value="CYCLIC NUCLEOTIDE PHOSPHODIESTERASE CBUA0032-RELATED"/>
    <property type="match status" value="1"/>
</dbReference>
<dbReference type="InterPro" id="IPR050884">
    <property type="entry name" value="CNP_phosphodiesterase-III"/>
</dbReference>
<dbReference type="PANTHER" id="PTHR42988">
    <property type="entry name" value="PHOSPHOHYDROLASE"/>
    <property type="match status" value="1"/>
</dbReference>
<evidence type="ECO:0000256" key="6">
    <source>
        <dbReference type="SAM" id="Phobius"/>
    </source>
</evidence>
<feature type="region of interest" description="Disordered" evidence="5">
    <location>
        <begin position="46"/>
        <end position="117"/>
    </location>
</feature>
<evidence type="ECO:0000256" key="5">
    <source>
        <dbReference type="SAM" id="MobiDB-lite"/>
    </source>
</evidence>
<dbReference type="InterPro" id="IPR004843">
    <property type="entry name" value="Calcineurin-like_PHP"/>
</dbReference>
<evidence type="ECO:0000259" key="7">
    <source>
        <dbReference type="Pfam" id="PF00149"/>
    </source>
</evidence>
<evidence type="ECO:0000256" key="2">
    <source>
        <dbReference type="ARBA" id="ARBA00022801"/>
    </source>
</evidence>
<accession>A0A2M8Z267</accession>
<dbReference type="Pfam" id="PF17839">
    <property type="entry name" value="CNP_C_terminal"/>
    <property type="match status" value="1"/>
</dbReference>
<evidence type="ECO:0000256" key="4">
    <source>
        <dbReference type="ARBA" id="ARBA00025742"/>
    </source>
</evidence>
<dbReference type="GO" id="GO:0016787">
    <property type="term" value="F:hydrolase activity"/>
    <property type="evidence" value="ECO:0007669"/>
    <property type="project" value="UniProtKB-KW"/>
</dbReference>
<proteinExistence type="inferred from homology"/>
<feature type="domain" description="Cyclic nucleotide phosphodiesterase C-terminal" evidence="8">
    <location>
        <begin position="411"/>
        <end position="514"/>
    </location>
</feature>
<dbReference type="Proteomes" id="UP000231092">
    <property type="component" value="Unassembled WGS sequence"/>
</dbReference>
<dbReference type="GO" id="GO:0046872">
    <property type="term" value="F:metal ion binding"/>
    <property type="evidence" value="ECO:0007669"/>
    <property type="project" value="UniProtKB-KW"/>
</dbReference>
<comment type="caution">
    <text evidence="9">The sequence shown here is derived from an EMBL/GenBank/DDBJ whole genome shotgun (WGS) entry which is preliminary data.</text>
</comment>
<dbReference type="SUPFAM" id="SSF56300">
    <property type="entry name" value="Metallo-dependent phosphatases"/>
    <property type="match status" value="1"/>
</dbReference>
<organism evidence="9 10">
    <name type="scientific">[Clostridium] celerecrescens 18A</name>
    <dbReference type="NCBI Taxonomy" id="1286362"/>
    <lineage>
        <taxon>Bacteria</taxon>
        <taxon>Bacillati</taxon>
        <taxon>Bacillota</taxon>
        <taxon>Clostridia</taxon>
        <taxon>Lachnospirales</taxon>
        <taxon>Lachnospiraceae</taxon>
        <taxon>Lacrimispora</taxon>
    </lineage>
</organism>
<gene>
    <name evidence="9" type="ORF">H171_1000</name>
</gene>
<protein>
    <submittedName>
        <fullName evidence="9">Calcineurin-like phosphoesterase family protein</fullName>
    </submittedName>
</protein>
<keyword evidence="6" id="KW-1133">Transmembrane helix</keyword>
<evidence type="ECO:0000313" key="10">
    <source>
        <dbReference type="Proteomes" id="UP000231092"/>
    </source>
</evidence>
<dbReference type="InterPro" id="IPR029052">
    <property type="entry name" value="Metallo-depent_PP-like"/>
</dbReference>
<evidence type="ECO:0000259" key="8">
    <source>
        <dbReference type="Pfam" id="PF17839"/>
    </source>
</evidence>
<keyword evidence="2" id="KW-0378">Hydrolase</keyword>
<feature type="transmembrane region" description="Helical" evidence="6">
    <location>
        <begin position="20"/>
        <end position="40"/>
    </location>
</feature>
<sequence length="526" mass="60018">MTGSGKGSLCNHMNKRKKNWLLVLIYSIMILLCFGIVMVVDHLDTSDSNRRETSGSPYEESSDKSGQEESTEIKDHINPDPEISGDMTMPETSKEIRKKQSAKPPVIEEEEEPEEYKPPVIVVASDVHYYSPDLTDYGEAFEEMEKGDDGKLVHYIPQLMDAFTAEMEELKPSAVILSGDLTLNGEKAGHEALAQKLEILEEKGVKVLVIPGNHDINNYFSASYFGKEKEVAEIVDPEGFYNIYRRFGYDQARSRDEDSLSYVYELDEKNWLLMLDSAQYEPLNKVGGRIKEETLKWMKEQLEEAKDLGITVIPVAHHNLLKESILYPTDCTLENSQNVIELLESYRIPLYISGHLHLQRTKKHKPEPGESEDAYHISEVVADSFAISPCRYGILKWTEDGRLVYTTRETDVERWAKGAGISDENLLKFKEYGTKFLIDVISSQVSGKIKNLPEEQVEKMAGLYGDINKAYCEGIPVNAKEIRSEEAFRLWQRNLPDSRMFAEIGMILKDTGNDHNTWEYDLQKKE</sequence>
<dbReference type="Pfam" id="PF00149">
    <property type="entry name" value="Metallophos"/>
    <property type="match status" value="1"/>
</dbReference>